<reference evidence="1 2" key="1">
    <citation type="journal article" date="2023" name="Limnol Oceanogr Lett">
        <title>Environmental adaptations by the intertidal Antarctic cyanobacterium Halotia branconii CENA392 as revealed using long-read genome sequencing.</title>
        <authorList>
            <person name="Dextro R.B."/>
            <person name="Delbaje E."/>
            <person name="Freitas P.N.N."/>
            <person name="Geraldes V."/>
            <person name="Pinto E."/>
            <person name="Long P.F."/>
            <person name="Fiore M.F."/>
        </authorList>
    </citation>
    <scope>NUCLEOTIDE SEQUENCE [LARGE SCALE GENOMIC DNA]</scope>
    <source>
        <strain evidence="1 2">CENA392</strain>
    </source>
</reference>
<proteinExistence type="predicted"/>
<dbReference type="AlphaFoldDB" id="A0AAJ6P9F1"/>
<organism evidence="1 2">
    <name type="scientific">Halotia branconii CENA392</name>
    <dbReference type="NCBI Taxonomy" id="1539056"/>
    <lineage>
        <taxon>Bacteria</taxon>
        <taxon>Bacillati</taxon>
        <taxon>Cyanobacteriota</taxon>
        <taxon>Cyanophyceae</taxon>
        <taxon>Nostocales</taxon>
        <taxon>Nodulariaceae</taxon>
        <taxon>Halotia</taxon>
    </lineage>
</organism>
<evidence type="ECO:0000313" key="1">
    <source>
        <dbReference type="EMBL" id="WGV25680.1"/>
    </source>
</evidence>
<dbReference type="Proteomes" id="UP001223520">
    <property type="component" value="Chromosome"/>
</dbReference>
<name>A0AAJ6P9F1_9CYAN</name>
<evidence type="ECO:0000313" key="2">
    <source>
        <dbReference type="Proteomes" id="UP001223520"/>
    </source>
</evidence>
<dbReference type="KEGG" id="hbq:QI031_28835"/>
<accession>A0AAJ6P9F1</accession>
<keyword evidence="2" id="KW-1185">Reference proteome</keyword>
<gene>
    <name evidence="1" type="ORF">QI031_28835</name>
</gene>
<dbReference type="RefSeq" id="WP_281482967.1">
    <property type="nucleotide sequence ID" value="NZ_CP124543.1"/>
</dbReference>
<dbReference type="EMBL" id="CP124543">
    <property type="protein sequence ID" value="WGV25680.1"/>
    <property type="molecule type" value="Genomic_DNA"/>
</dbReference>
<sequence>MTANSRKGKKKEWKDLSIDPLSEGFDGHQAEYVVGKAPVTWAHIQTGQLFSRSKSGKNLHVKLNDGRAVCLDTQKPLEVKPSIRNSLQVWVVTNFNSTTANKADF</sequence>
<protein>
    <submittedName>
        <fullName evidence="1">Uncharacterized protein</fullName>
    </submittedName>
</protein>